<dbReference type="SUPFAM" id="SSF53335">
    <property type="entry name" value="S-adenosyl-L-methionine-dependent methyltransferases"/>
    <property type="match status" value="1"/>
</dbReference>
<evidence type="ECO:0000256" key="7">
    <source>
        <dbReference type="ARBA" id="ARBA00047851"/>
    </source>
</evidence>
<dbReference type="InterPro" id="IPR022998">
    <property type="entry name" value="ThiamineP_synth_TenI"/>
</dbReference>
<gene>
    <name evidence="9" type="primary">thiE</name>
    <name evidence="13" type="ORF">AMPC_02160</name>
</gene>
<dbReference type="EC" id="2.5.1.3" evidence="9"/>
<dbReference type="EMBL" id="AP025592">
    <property type="protein sequence ID" value="BDG07103.1"/>
    <property type="molecule type" value="Genomic_DNA"/>
</dbReference>
<dbReference type="PANTHER" id="PTHR20857">
    <property type="entry name" value="THIAMINE-PHOSPHATE PYROPHOSPHORYLASE"/>
    <property type="match status" value="1"/>
</dbReference>
<feature type="binding site" evidence="9">
    <location>
        <position position="108"/>
    </location>
    <ligand>
        <name>4-amino-2-methyl-5-(diphosphooxymethyl)pyrimidine</name>
        <dbReference type="ChEBI" id="CHEBI:57841"/>
    </ligand>
</feature>
<feature type="binding site" evidence="9">
    <location>
        <begin position="134"/>
        <end position="136"/>
    </location>
    <ligand>
        <name>2-[(2R,5Z)-2-carboxy-4-methylthiazol-5(2H)-ylidene]ethyl phosphate</name>
        <dbReference type="ChEBI" id="CHEBI:62899"/>
    </ligand>
</feature>
<keyword evidence="2 9" id="KW-0808">Transferase</keyword>
<comment type="catalytic activity">
    <reaction evidence="7 9">
        <text>2-(2-carboxy-4-methylthiazol-5-yl)ethyl phosphate + 4-amino-2-methyl-5-(diphosphooxymethyl)pyrimidine + 2 H(+) = thiamine phosphate + CO2 + diphosphate</text>
        <dbReference type="Rhea" id="RHEA:47848"/>
        <dbReference type="ChEBI" id="CHEBI:15378"/>
        <dbReference type="ChEBI" id="CHEBI:16526"/>
        <dbReference type="ChEBI" id="CHEBI:33019"/>
        <dbReference type="ChEBI" id="CHEBI:37575"/>
        <dbReference type="ChEBI" id="CHEBI:57841"/>
        <dbReference type="ChEBI" id="CHEBI:62890"/>
        <dbReference type="EC" id="2.5.1.3"/>
    </reaction>
</comment>
<comment type="caution">
    <text evidence="9">Lacks conserved residue(s) required for the propagation of feature annotation.</text>
</comment>
<dbReference type="Gene3D" id="3.20.20.70">
    <property type="entry name" value="Aldolase class I"/>
    <property type="match status" value="1"/>
</dbReference>
<evidence type="ECO:0000259" key="11">
    <source>
        <dbReference type="Pfam" id="PF02581"/>
    </source>
</evidence>
<feature type="binding site" evidence="9">
    <location>
        <position position="164"/>
    </location>
    <ligand>
        <name>2-[(2R,5Z)-2-carboxy-4-methylthiazol-5(2H)-ylidene]ethyl phosphate</name>
        <dbReference type="ChEBI" id="CHEBI:62899"/>
    </ligand>
</feature>
<evidence type="ECO:0000313" key="13">
    <source>
        <dbReference type="EMBL" id="BDG07103.1"/>
    </source>
</evidence>
<dbReference type="InterPro" id="IPR013785">
    <property type="entry name" value="Aldolase_TIM"/>
</dbReference>
<evidence type="ECO:0000256" key="10">
    <source>
        <dbReference type="SAM" id="MobiDB-lite"/>
    </source>
</evidence>
<dbReference type="CDD" id="cd02440">
    <property type="entry name" value="AdoMet_MTases"/>
    <property type="match status" value="1"/>
</dbReference>
<dbReference type="InterPro" id="IPR036206">
    <property type="entry name" value="ThiamineP_synth_sf"/>
</dbReference>
<reference evidence="14" key="1">
    <citation type="journal article" date="2022" name="Int. J. Syst. Evol. Microbiol.">
        <title>Anaeromyxobacter oryzae sp. nov., Anaeromyxobacter diazotrophicus sp. nov. and Anaeromyxobacter paludicola sp. nov., isolated from paddy soils.</title>
        <authorList>
            <person name="Itoh H."/>
            <person name="Xu Z."/>
            <person name="Mise K."/>
            <person name="Masuda Y."/>
            <person name="Ushijima N."/>
            <person name="Hayakawa C."/>
            <person name="Shiratori Y."/>
            <person name="Senoo K."/>
        </authorList>
    </citation>
    <scope>NUCLEOTIDE SEQUENCE [LARGE SCALE GENOMIC DNA]</scope>
    <source>
        <strain evidence="14">Red630</strain>
    </source>
</reference>
<evidence type="ECO:0000259" key="12">
    <source>
        <dbReference type="Pfam" id="PF13649"/>
    </source>
</evidence>
<evidence type="ECO:0000256" key="1">
    <source>
        <dbReference type="ARBA" id="ARBA00005165"/>
    </source>
</evidence>
<feature type="binding site" evidence="9">
    <location>
        <position position="70"/>
    </location>
    <ligand>
        <name>Mg(2+)</name>
        <dbReference type="ChEBI" id="CHEBI:18420"/>
    </ligand>
</feature>
<comment type="pathway">
    <text evidence="1 9">Cofactor biosynthesis; thiamine diphosphate biosynthesis; thiamine phosphate from 4-amino-2-methyl-5-diphosphomethylpyrimidine and 4-methyl-5-(2-phosphoethyl)-thiazole: step 1/1.</text>
</comment>
<evidence type="ECO:0000313" key="14">
    <source>
        <dbReference type="Proteomes" id="UP001162734"/>
    </source>
</evidence>
<comment type="similarity">
    <text evidence="9">Belongs to the thiamine-phosphate synthase family.</text>
</comment>
<feature type="domain" description="Thiamine phosphate synthase/TenI" evidence="11">
    <location>
        <begin position="7"/>
        <end position="186"/>
    </location>
</feature>
<comment type="cofactor">
    <cofactor evidence="9">
        <name>Mg(2+)</name>
        <dbReference type="ChEBI" id="CHEBI:18420"/>
    </cofactor>
    <text evidence="9">Binds 1 Mg(2+) ion per subunit.</text>
</comment>
<dbReference type="Proteomes" id="UP001162734">
    <property type="component" value="Chromosome"/>
</dbReference>
<evidence type="ECO:0000256" key="2">
    <source>
        <dbReference type="ARBA" id="ARBA00022679"/>
    </source>
</evidence>
<feature type="domain" description="Methyltransferase" evidence="12">
    <location>
        <begin position="283"/>
        <end position="379"/>
    </location>
</feature>
<comment type="catalytic activity">
    <reaction evidence="8 9">
        <text>2-[(2R,5Z)-2-carboxy-4-methylthiazol-5(2H)-ylidene]ethyl phosphate + 4-amino-2-methyl-5-(diphosphooxymethyl)pyrimidine + 2 H(+) = thiamine phosphate + CO2 + diphosphate</text>
        <dbReference type="Rhea" id="RHEA:47844"/>
        <dbReference type="ChEBI" id="CHEBI:15378"/>
        <dbReference type="ChEBI" id="CHEBI:16526"/>
        <dbReference type="ChEBI" id="CHEBI:33019"/>
        <dbReference type="ChEBI" id="CHEBI:37575"/>
        <dbReference type="ChEBI" id="CHEBI:57841"/>
        <dbReference type="ChEBI" id="CHEBI:62899"/>
        <dbReference type="EC" id="2.5.1.3"/>
    </reaction>
</comment>
<evidence type="ECO:0000256" key="5">
    <source>
        <dbReference type="ARBA" id="ARBA00022977"/>
    </source>
</evidence>
<dbReference type="InterPro" id="IPR034291">
    <property type="entry name" value="TMP_synthase"/>
</dbReference>
<dbReference type="Pfam" id="PF13649">
    <property type="entry name" value="Methyltransf_25"/>
    <property type="match status" value="1"/>
</dbReference>
<comment type="catalytic activity">
    <reaction evidence="6 9">
        <text>4-methyl-5-(2-phosphooxyethyl)-thiazole + 4-amino-2-methyl-5-(diphosphooxymethyl)pyrimidine + H(+) = thiamine phosphate + diphosphate</text>
        <dbReference type="Rhea" id="RHEA:22328"/>
        <dbReference type="ChEBI" id="CHEBI:15378"/>
        <dbReference type="ChEBI" id="CHEBI:33019"/>
        <dbReference type="ChEBI" id="CHEBI:37575"/>
        <dbReference type="ChEBI" id="CHEBI:57841"/>
        <dbReference type="ChEBI" id="CHEBI:58296"/>
        <dbReference type="EC" id="2.5.1.3"/>
    </reaction>
</comment>
<feature type="compositionally biased region" description="Pro residues" evidence="10">
    <location>
        <begin position="208"/>
        <end position="217"/>
    </location>
</feature>
<feature type="binding site" evidence="9">
    <location>
        <position position="137"/>
    </location>
    <ligand>
        <name>4-amino-2-methyl-5-(diphosphooxymethyl)pyrimidine</name>
        <dbReference type="ChEBI" id="CHEBI:57841"/>
    </ligand>
</feature>
<evidence type="ECO:0000256" key="4">
    <source>
        <dbReference type="ARBA" id="ARBA00022842"/>
    </source>
</evidence>
<evidence type="ECO:0000256" key="8">
    <source>
        <dbReference type="ARBA" id="ARBA00047883"/>
    </source>
</evidence>
<keyword evidence="14" id="KW-1185">Reference proteome</keyword>
<dbReference type="CDD" id="cd00564">
    <property type="entry name" value="TMP_TenI"/>
    <property type="match status" value="1"/>
</dbReference>
<protein>
    <recommendedName>
        <fullName evidence="9">Thiamine-phosphate synthase</fullName>
        <shortName evidence="9">TP synthase</shortName>
        <shortName evidence="9">TPS</shortName>
        <ecNumber evidence="9">2.5.1.3</ecNumber>
    </recommendedName>
    <alternativeName>
        <fullName evidence="9">Thiamine-phosphate pyrophosphorylase</fullName>
        <shortName evidence="9">TMP pyrophosphorylase</shortName>
        <shortName evidence="9">TMP-PPase</shortName>
    </alternativeName>
</protein>
<dbReference type="RefSeq" id="WP_248343710.1">
    <property type="nucleotide sequence ID" value="NZ_AP025592.1"/>
</dbReference>
<feature type="binding site" evidence="9">
    <location>
        <position position="69"/>
    </location>
    <ligand>
        <name>4-amino-2-methyl-5-(diphosphooxymethyl)pyrimidine</name>
        <dbReference type="ChEBI" id="CHEBI:57841"/>
    </ligand>
</feature>
<keyword evidence="3 9" id="KW-0479">Metal-binding</keyword>
<dbReference type="HAMAP" id="MF_00097">
    <property type="entry name" value="TMP_synthase"/>
    <property type="match status" value="1"/>
</dbReference>
<dbReference type="InterPro" id="IPR029063">
    <property type="entry name" value="SAM-dependent_MTases_sf"/>
</dbReference>
<evidence type="ECO:0000256" key="9">
    <source>
        <dbReference type="HAMAP-Rule" id="MF_00097"/>
    </source>
</evidence>
<dbReference type="PANTHER" id="PTHR20857:SF15">
    <property type="entry name" value="THIAMINE-PHOSPHATE SYNTHASE"/>
    <property type="match status" value="1"/>
</dbReference>
<dbReference type="Pfam" id="PF02581">
    <property type="entry name" value="TMP-TENI"/>
    <property type="match status" value="1"/>
</dbReference>
<keyword evidence="5 9" id="KW-0784">Thiamine biosynthesis</keyword>
<keyword evidence="4 9" id="KW-0460">Magnesium</keyword>
<evidence type="ECO:0000256" key="6">
    <source>
        <dbReference type="ARBA" id="ARBA00047334"/>
    </source>
</evidence>
<evidence type="ECO:0000256" key="3">
    <source>
        <dbReference type="ARBA" id="ARBA00022723"/>
    </source>
</evidence>
<name>A0ABN6N1Q6_9BACT</name>
<organism evidence="13 14">
    <name type="scientific">Anaeromyxobacter paludicola</name>
    <dbReference type="NCBI Taxonomy" id="2918171"/>
    <lineage>
        <taxon>Bacteria</taxon>
        <taxon>Pseudomonadati</taxon>
        <taxon>Myxococcota</taxon>
        <taxon>Myxococcia</taxon>
        <taxon>Myxococcales</taxon>
        <taxon>Cystobacterineae</taxon>
        <taxon>Anaeromyxobacteraceae</taxon>
        <taxon>Anaeromyxobacter</taxon>
    </lineage>
</organism>
<comment type="function">
    <text evidence="9">Condenses 4-methyl-5-(beta-hydroxyethyl)thiazole monophosphate (THZ-P) and 2-methyl-4-amino-5-hydroxymethyl pyrimidine pyrophosphate (HMP-PP) to form thiamine monophosphate (TMP).</text>
</comment>
<dbReference type="SUPFAM" id="SSF51391">
    <property type="entry name" value="Thiamin phosphate synthase"/>
    <property type="match status" value="1"/>
</dbReference>
<proteinExistence type="inferred from homology"/>
<feature type="region of interest" description="Disordered" evidence="10">
    <location>
        <begin position="207"/>
        <end position="246"/>
    </location>
</feature>
<accession>A0ABN6N1Q6</accession>
<sequence>MAVPAVHLITDRRLVPDLPARARQALSGLPPGTAAVHLREKDLGGAALLRLARALRDACHEAGQLLLVNDRLDVALAAGADGLHLPASGLPPAEARRALGPGPLLGVSCHSEADVARALRGGADFATFGPAFATPSKLRYGPPVGLEALRRAAALGLPLVALGGIDAANAGAARAAGAGGVAAIRAWLAAPDPAAAVAALLEGFENPAPAPRLPPPDPSRRTAMPHDPQREHGPHDHHHGRDAHGNPADLAAYVAKQEDPSRDEWQKPDQVLAALGVAPGQVVCDVGAGPGYFTLRLARAVGPGGVVHAMEIEPAILAILRERLAAAGASNVRAHLVAPEALPLPPEPCDLVLVADVFHHFPDGPAALRALAARLRPGGRLVNLDFHAGELPVGPGPDHKVSREAFLAAAAEAGLEVDRELSFLPYQYLFVLRPAG</sequence>
<dbReference type="InterPro" id="IPR041698">
    <property type="entry name" value="Methyltransf_25"/>
</dbReference>
<dbReference type="Gene3D" id="3.40.50.150">
    <property type="entry name" value="Vaccinia Virus protein VP39"/>
    <property type="match status" value="1"/>
</dbReference>